<proteinExistence type="predicted"/>
<evidence type="ECO:0000313" key="2">
    <source>
        <dbReference type="Proteomes" id="UP000790377"/>
    </source>
</evidence>
<gene>
    <name evidence="1" type="ORF">BJ138DRAFT_1162005</name>
</gene>
<dbReference type="EMBL" id="MU267986">
    <property type="protein sequence ID" value="KAH7906695.1"/>
    <property type="molecule type" value="Genomic_DNA"/>
</dbReference>
<sequence>MPVMFTLNFDVESGIVNGCTGTLKSIRYRTDSEGRRHAVSCVVDTPNVTGASLPDLFPNKDVPFIVHSCR</sequence>
<protein>
    <submittedName>
        <fullName evidence="1">Uncharacterized protein</fullName>
    </submittedName>
</protein>
<dbReference type="Proteomes" id="UP000790377">
    <property type="component" value="Unassembled WGS sequence"/>
</dbReference>
<name>A0ACB8A074_9AGAM</name>
<accession>A0ACB8A074</accession>
<reference evidence="1" key="1">
    <citation type="journal article" date="2021" name="New Phytol.">
        <title>Evolutionary innovations through gain and loss of genes in the ectomycorrhizal Boletales.</title>
        <authorList>
            <person name="Wu G."/>
            <person name="Miyauchi S."/>
            <person name="Morin E."/>
            <person name="Kuo A."/>
            <person name="Drula E."/>
            <person name="Varga T."/>
            <person name="Kohler A."/>
            <person name="Feng B."/>
            <person name="Cao Y."/>
            <person name="Lipzen A."/>
            <person name="Daum C."/>
            <person name="Hundley H."/>
            <person name="Pangilinan J."/>
            <person name="Johnson J."/>
            <person name="Barry K."/>
            <person name="LaButti K."/>
            <person name="Ng V."/>
            <person name="Ahrendt S."/>
            <person name="Min B."/>
            <person name="Choi I.G."/>
            <person name="Park H."/>
            <person name="Plett J.M."/>
            <person name="Magnuson J."/>
            <person name="Spatafora J.W."/>
            <person name="Nagy L.G."/>
            <person name="Henrissat B."/>
            <person name="Grigoriev I.V."/>
            <person name="Yang Z.L."/>
            <person name="Xu J."/>
            <person name="Martin F.M."/>
        </authorList>
    </citation>
    <scope>NUCLEOTIDE SEQUENCE</scope>
    <source>
        <strain evidence="1">ATCC 28755</strain>
    </source>
</reference>
<keyword evidence="2" id="KW-1185">Reference proteome</keyword>
<organism evidence="1 2">
    <name type="scientific">Hygrophoropsis aurantiaca</name>
    <dbReference type="NCBI Taxonomy" id="72124"/>
    <lineage>
        <taxon>Eukaryota</taxon>
        <taxon>Fungi</taxon>
        <taxon>Dikarya</taxon>
        <taxon>Basidiomycota</taxon>
        <taxon>Agaricomycotina</taxon>
        <taxon>Agaricomycetes</taxon>
        <taxon>Agaricomycetidae</taxon>
        <taxon>Boletales</taxon>
        <taxon>Coniophorineae</taxon>
        <taxon>Hygrophoropsidaceae</taxon>
        <taxon>Hygrophoropsis</taxon>
    </lineage>
</organism>
<comment type="caution">
    <text evidence="1">The sequence shown here is derived from an EMBL/GenBank/DDBJ whole genome shotgun (WGS) entry which is preliminary data.</text>
</comment>
<evidence type="ECO:0000313" key="1">
    <source>
        <dbReference type="EMBL" id="KAH7906695.1"/>
    </source>
</evidence>